<feature type="domain" description="Spore protein YkvP/CgeB glycosyl transferase-like" evidence="1">
    <location>
        <begin position="152"/>
        <end position="283"/>
    </location>
</feature>
<sequence>MVPVTNKKRAHVWGDYHFALALKKYFERKNYKTKIVLKDNCDNKNNSDVNLILRGLYPYELDNNKINLMWNISHPDLATIEEYNQYDHVFIASDFYANQLKELLSVPVTPLLQCTDPEIFYPKPSRKYKHDILFVGNTRNIFRKAIKYIFPTNRDLGIYGKGWRNFIPEKSINGIHISNKELNQAYSSCKILLNDHWEDMAEKGFISNRIFDGFASGAFLISDEVKGSEIFKDMLVTYNNKEELNNLIEYYLSNDEERKQKVKNSREMILTNHTFENRVEEIINIINNIN</sequence>
<dbReference type="Pfam" id="PF13524">
    <property type="entry name" value="Glyco_trans_1_2"/>
    <property type="match status" value="1"/>
</dbReference>
<evidence type="ECO:0000313" key="2">
    <source>
        <dbReference type="EMBL" id="RBQ22786.1"/>
    </source>
</evidence>
<reference evidence="2 3" key="1">
    <citation type="submission" date="2018-06" db="EMBL/GenBank/DDBJ databases">
        <title>Genomic insight into two independent archaeal endosymbiosis events.</title>
        <authorList>
            <person name="Lind A.E."/>
            <person name="Lewis W.H."/>
            <person name="Spang A."/>
            <person name="Guy L."/>
            <person name="Embley M.T."/>
            <person name="Ettema T.J.G."/>
        </authorList>
    </citation>
    <scope>NUCLEOTIDE SEQUENCE [LARGE SCALE GENOMIC DNA]</scope>
    <source>
        <strain evidence="2">NOE</strain>
    </source>
</reference>
<proteinExistence type="predicted"/>
<dbReference type="AlphaFoldDB" id="A0A366M9B0"/>
<dbReference type="Proteomes" id="UP000253099">
    <property type="component" value="Unassembled WGS sequence"/>
</dbReference>
<evidence type="ECO:0000313" key="3">
    <source>
        <dbReference type="Proteomes" id="UP000253099"/>
    </source>
</evidence>
<organism evidence="2 3">
    <name type="scientific">Candidatus Methanobinarius endosymbioticus</name>
    <dbReference type="NCBI Taxonomy" id="2006182"/>
    <lineage>
        <taxon>Archaea</taxon>
        <taxon>Methanobacteriati</taxon>
        <taxon>Methanobacteriota</taxon>
        <taxon>Methanomada group</taxon>
        <taxon>Methanobacteria</taxon>
        <taxon>Methanobacteriales</taxon>
        <taxon>Methanobacteriaceae</taxon>
        <taxon>Candidatus Methanobinarius</taxon>
    </lineage>
</organism>
<dbReference type="EMBL" id="NIZT01000039">
    <property type="protein sequence ID" value="RBQ22786.1"/>
    <property type="molecule type" value="Genomic_DNA"/>
</dbReference>
<comment type="caution">
    <text evidence="2">The sequence shown here is derived from an EMBL/GenBank/DDBJ whole genome shotgun (WGS) entry which is preliminary data.</text>
</comment>
<dbReference type="Gene3D" id="3.40.50.2000">
    <property type="entry name" value="Glycogen Phosphorylase B"/>
    <property type="match status" value="1"/>
</dbReference>
<name>A0A366M9B0_9EURY</name>
<protein>
    <recommendedName>
        <fullName evidence="1">Spore protein YkvP/CgeB glycosyl transferase-like domain-containing protein</fullName>
    </recommendedName>
</protein>
<dbReference type="SUPFAM" id="SSF53756">
    <property type="entry name" value="UDP-Glycosyltransferase/glycogen phosphorylase"/>
    <property type="match status" value="1"/>
</dbReference>
<evidence type="ECO:0000259" key="1">
    <source>
        <dbReference type="Pfam" id="PF13524"/>
    </source>
</evidence>
<accession>A0A366M9B0</accession>
<dbReference type="InterPro" id="IPR055259">
    <property type="entry name" value="YkvP/CgeB_Glyco_trans-like"/>
</dbReference>
<keyword evidence="3" id="KW-1185">Reference proteome</keyword>
<gene>
    <name evidence="2" type="ORF">ALNOE001_14790</name>
</gene>